<dbReference type="PANTHER" id="PTHR35103:SF1">
    <property type="entry name" value="OS06G0115700 PROTEIN"/>
    <property type="match status" value="1"/>
</dbReference>
<evidence type="ECO:0000256" key="1">
    <source>
        <dbReference type="SAM" id="MobiDB-lite"/>
    </source>
</evidence>
<sequence>MVGLNPGKFYGRLLPRPRIYCDVKFSDARVDPPQSVNAALLEWAGEASWKMGGTAAKRKRMSGKIEGRMSKLRAMEESDDEEVVVQKETKENKHFSSVKKSPGTVVEKAETPIEKMLSIPKSKQNAATRRSTPRKPENREEKETPVDKQKPRRNRKEQMIQDSDCDSDDETEGHVHGVEAIPTTPTRVTRGMARLASSPLTPQSRRGVSTLSSLRTPTSHKRKHSGEDLNSDTDVQSELSDSLIL</sequence>
<dbReference type="EnsemblPlants" id="Pp3c17_13330V3.2">
    <property type="protein sequence ID" value="PAC:32906107.CDS.1"/>
    <property type="gene ID" value="Pp3c17_13330"/>
</dbReference>
<dbReference type="PaxDb" id="3218-PP1S313_11V6.1"/>
<reference evidence="3" key="3">
    <citation type="submission" date="2020-12" db="UniProtKB">
        <authorList>
            <consortium name="EnsemblPlants"/>
        </authorList>
    </citation>
    <scope>IDENTIFICATION</scope>
</reference>
<name>A0A2K1J3Q5_PHYPA</name>
<keyword evidence="4" id="KW-1185">Reference proteome</keyword>
<evidence type="ECO:0000313" key="3">
    <source>
        <dbReference type="EnsemblPlants" id="PAC:32906106.CDS.1"/>
    </source>
</evidence>
<protein>
    <submittedName>
        <fullName evidence="2 3">Uncharacterized protein</fullName>
    </submittedName>
</protein>
<dbReference type="RefSeq" id="XP_024400523.1">
    <property type="nucleotide sequence ID" value="XM_024544755.2"/>
</dbReference>
<feature type="compositionally biased region" description="Polar residues" evidence="1">
    <location>
        <begin position="232"/>
        <end position="245"/>
    </location>
</feature>
<feature type="compositionally biased region" description="Polar residues" evidence="1">
    <location>
        <begin position="121"/>
        <end position="130"/>
    </location>
</feature>
<dbReference type="AlphaFoldDB" id="A0A2K1J3Q5"/>
<evidence type="ECO:0000313" key="2">
    <source>
        <dbReference type="EMBL" id="PNR36165.1"/>
    </source>
</evidence>
<dbReference type="OrthoDB" id="1723663at2759"/>
<proteinExistence type="predicted"/>
<gene>
    <name evidence="3" type="primary">LOC112294404</name>
    <name evidence="2" type="ORF">PHYPA_022016</name>
</gene>
<reference evidence="2 4" key="1">
    <citation type="journal article" date="2008" name="Science">
        <title>The Physcomitrella genome reveals evolutionary insights into the conquest of land by plants.</title>
        <authorList>
            <person name="Rensing S."/>
            <person name="Lang D."/>
            <person name="Zimmer A."/>
            <person name="Terry A."/>
            <person name="Salamov A."/>
            <person name="Shapiro H."/>
            <person name="Nishiyama T."/>
            <person name="Perroud P.-F."/>
            <person name="Lindquist E."/>
            <person name="Kamisugi Y."/>
            <person name="Tanahashi T."/>
            <person name="Sakakibara K."/>
            <person name="Fujita T."/>
            <person name="Oishi K."/>
            <person name="Shin-I T."/>
            <person name="Kuroki Y."/>
            <person name="Toyoda A."/>
            <person name="Suzuki Y."/>
            <person name="Hashimoto A."/>
            <person name="Yamaguchi K."/>
            <person name="Sugano A."/>
            <person name="Kohara Y."/>
            <person name="Fujiyama A."/>
            <person name="Anterola A."/>
            <person name="Aoki S."/>
            <person name="Ashton N."/>
            <person name="Barbazuk W.B."/>
            <person name="Barker E."/>
            <person name="Bennetzen J."/>
            <person name="Bezanilla M."/>
            <person name="Blankenship R."/>
            <person name="Cho S.H."/>
            <person name="Dutcher S."/>
            <person name="Estelle M."/>
            <person name="Fawcett J.A."/>
            <person name="Gundlach H."/>
            <person name="Hanada K."/>
            <person name="Heyl A."/>
            <person name="Hicks K.A."/>
            <person name="Hugh J."/>
            <person name="Lohr M."/>
            <person name="Mayer K."/>
            <person name="Melkozernov A."/>
            <person name="Murata T."/>
            <person name="Nelson D."/>
            <person name="Pils B."/>
            <person name="Prigge M."/>
            <person name="Reiss B."/>
            <person name="Renner T."/>
            <person name="Rombauts S."/>
            <person name="Rushton P."/>
            <person name="Sanderfoot A."/>
            <person name="Schween G."/>
            <person name="Shiu S.-H."/>
            <person name="Stueber K."/>
            <person name="Theodoulou F.L."/>
            <person name="Tu H."/>
            <person name="Van de Peer Y."/>
            <person name="Verrier P.J."/>
            <person name="Waters E."/>
            <person name="Wood A."/>
            <person name="Yang L."/>
            <person name="Cove D."/>
            <person name="Cuming A."/>
            <person name="Hasebe M."/>
            <person name="Lucas S."/>
            <person name="Mishler D.B."/>
            <person name="Reski R."/>
            <person name="Grigoriev I."/>
            <person name="Quatrano R.S."/>
            <person name="Boore J.L."/>
        </authorList>
    </citation>
    <scope>NUCLEOTIDE SEQUENCE [LARGE SCALE GENOMIC DNA]</scope>
    <source>
        <strain evidence="3 4">cv. Gransden 2004</strain>
    </source>
</reference>
<dbReference type="Gramene" id="Pp3c17_13330V3.1">
    <property type="protein sequence ID" value="PAC:32906106.CDS.1"/>
    <property type="gene ID" value="Pp3c17_13330"/>
</dbReference>
<accession>A0A2K1J3Q5</accession>
<feature type="compositionally biased region" description="Polar residues" evidence="1">
    <location>
        <begin position="198"/>
        <end position="217"/>
    </location>
</feature>
<feature type="region of interest" description="Disordered" evidence="1">
    <location>
        <begin position="86"/>
        <end position="245"/>
    </location>
</feature>
<dbReference type="PANTHER" id="PTHR35103">
    <property type="entry name" value="OS06G0115700 PROTEIN"/>
    <property type="match status" value="1"/>
</dbReference>
<dbReference type="GeneID" id="112294404"/>
<dbReference type="Proteomes" id="UP000006727">
    <property type="component" value="Chromosome 17"/>
</dbReference>
<evidence type="ECO:0000313" key="4">
    <source>
        <dbReference type="Proteomes" id="UP000006727"/>
    </source>
</evidence>
<dbReference type="EMBL" id="ABEU02000017">
    <property type="protein sequence ID" value="PNR36165.1"/>
    <property type="molecule type" value="Genomic_DNA"/>
</dbReference>
<feature type="compositionally biased region" description="Basic and acidic residues" evidence="1">
    <location>
        <begin position="134"/>
        <end position="149"/>
    </location>
</feature>
<dbReference type="KEGG" id="ppp:112294404"/>
<dbReference type="EnsemblPlants" id="Pp3c17_13330V3.1">
    <property type="protein sequence ID" value="PAC:32906106.CDS.1"/>
    <property type="gene ID" value="Pp3c17_13330"/>
</dbReference>
<organism evidence="2">
    <name type="scientific">Physcomitrium patens</name>
    <name type="common">Spreading-leaved earth moss</name>
    <name type="synonym">Physcomitrella patens</name>
    <dbReference type="NCBI Taxonomy" id="3218"/>
    <lineage>
        <taxon>Eukaryota</taxon>
        <taxon>Viridiplantae</taxon>
        <taxon>Streptophyta</taxon>
        <taxon>Embryophyta</taxon>
        <taxon>Bryophyta</taxon>
        <taxon>Bryophytina</taxon>
        <taxon>Bryopsida</taxon>
        <taxon>Funariidae</taxon>
        <taxon>Funariales</taxon>
        <taxon>Funariaceae</taxon>
        <taxon>Physcomitrium</taxon>
    </lineage>
</organism>
<dbReference type="Gramene" id="Pp3c17_13330V3.2">
    <property type="protein sequence ID" value="PAC:32906107.CDS.1"/>
    <property type="gene ID" value="Pp3c17_13330"/>
</dbReference>
<reference evidence="2 4" key="2">
    <citation type="journal article" date="2018" name="Plant J.">
        <title>The Physcomitrella patens chromosome-scale assembly reveals moss genome structure and evolution.</title>
        <authorList>
            <person name="Lang D."/>
            <person name="Ullrich K.K."/>
            <person name="Murat F."/>
            <person name="Fuchs J."/>
            <person name="Jenkins J."/>
            <person name="Haas F.B."/>
            <person name="Piednoel M."/>
            <person name="Gundlach H."/>
            <person name="Van Bel M."/>
            <person name="Meyberg R."/>
            <person name="Vives C."/>
            <person name="Morata J."/>
            <person name="Symeonidi A."/>
            <person name="Hiss M."/>
            <person name="Muchero W."/>
            <person name="Kamisugi Y."/>
            <person name="Saleh O."/>
            <person name="Blanc G."/>
            <person name="Decker E.L."/>
            <person name="van Gessel N."/>
            <person name="Grimwood J."/>
            <person name="Hayes R.D."/>
            <person name="Graham S.W."/>
            <person name="Gunter L.E."/>
            <person name="McDaniel S.F."/>
            <person name="Hoernstein S.N.W."/>
            <person name="Larsson A."/>
            <person name="Li F.W."/>
            <person name="Perroud P.F."/>
            <person name="Phillips J."/>
            <person name="Ranjan P."/>
            <person name="Rokshar D.S."/>
            <person name="Rothfels C.J."/>
            <person name="Schneider L."/>
            <person name="Shu S."/>
            <person name="Stevenson D.W."/>
            <person name="Thummler F."/>
            <person name="Tillich M."/>
            <person name="Villarreal Aguilar J.C."/>
            <person name="Widiez T."/>
            <person name="Wong G.K."/>
            <person name="Wymore A."/>
            <person name="Zhang Y."/>
            <person name="Zimmer A.D."/>
            <person name="Quatrano R.S."/>
            <person name="Mayer K.F.X."/>
            <person name="Goodstein D."/>
            <person name="Casacuberta J.M."/>
            <person name="Vandepoele K."/>
            <person name="Reski R."/>
            <person name="Cuming A.C."/>
            <person name="Tuskan G.A."/>
            <person name="Maumus F."/>
            <person name="Salse J."/>
            <person name="Schmutz J."/>
            <person name="Rensing S.A."/>
        </authorList>
    </citation>
    <scope>NUCLEOTIDE SEQUENCE [LARGE SCALE GENOMIC DNA]</scope>
    <source>
        <strain evidence="3 4">cv. Gransden 2004</strain>
    </source>
</reference>